<dbReference type="GO" id="GO:0004803">
    <property type="term" value="F:transposase activity"/>
    <property type="evidence" value="ECO:0007669"/>
    <property type="project" value="InterPro"/>
</dbReference>
<dbReference type="GO" id="GO:0003677">
    <property type="term" value="F:DNA binding"/>
    <property type="evidence" value="ECO:0007669"/>
    <property type="project" value="InterPro"/>
</dbReference>
<dbReference type="SUPFAM" id="SSF53098">
    <property type="entry name" value="Ribonuclease H-like"/>
    <property type="match status" value="1"/>
</dbReference>
<feature type="domain" description="Transposase IS4-like" evidence="1">
    <location>
        <begin position="230"/>
        <end position="497"/>
    </location>
</feature>
<dbReference type="Proteomes" id="UP000008276">
    <property type="component" value="Chromosome"/>
</dbReference>
<dbReference type="GO" id="GO:0006313">
    <property type="term" value="P:DNA transposition"/>
    <property type="evidence" value="ECO:0007669"/>
    <property type="project" value="InterPro"/>
</dbReference>
<sequence length="590" mass="69375">MYLKKSTNRKTGRTYLSIVNSYYDKQTKQSRTSTVRSLGYLDELLKEYDDPIAFFTEEVRKMNEKNNNEKLSINLQLSLNESMDSNYNARKNFGYTALSKIYHELGIDKFIRNRQRHSNEKYDANAIMKLLVFSRLLYPASKKKTYENKDMFFEKFDFSLDDIYRSLSLFSKHSDALQLWLHERIKSLYNRNTELVYYDVTNYYFEIDKQDNLRKKGVSKEHRPDPIVQMGLFMDTNGIPITYKLFPGNAPDKTTLIPALSRIQREYSLGRIIVVADKGLTTGDNIWYILSAKNGYVLSYSIRSADKDFQDYVLDENGYIDKGDGFKIKSRLYPREIQVTATNGKKDKKVVDERQVIFYSPKYAAKAKQDREAALIKAMDLIKNPAKYNKSTAYGALKYVKNLAFDPNTGEILESVRQHLVFDEERLREEEKFDGYYAIVTSEYKEPPEKIIEMYRGLWKIEESFKVTKSDFESRPVYLSLKDHIDAHFLTCFISLVIARILEHRLKGKYSVSEILESLRRASCSHIKENYYLFDFYNDVLEDIGKELSIDFSKKFMRAGRDITIYRICPNYLLFSWKLPSLPFPLYILY</sequence>
<proteinExistence type="predicted"/>
<reference evidence="2 3" key="1">
    <citation type="submission" date="2011-08" db="EMBL/GenBank/DDBJ databases">
        <title>Complete sequence of Thermoanaerobacter wiegelii Rt8.B1.</title>
        <authorList>
            <consortium name="US DOE Joint Genome Institute"/>
            <person name="Lucas S."/>
            <person name="Han J."/>
            <person name="Lapidus A."/>
            <person name="Cheng J.-F."/>
            <person name="Goodwin L."/>
            <person name="Pitluck S."/>
            <person name="Peters L."/>
            <person name="Mikhailova N."/>
            <person name="Zeytun A."/>
            <person name="Daligault H."/>
            <person name="Detter J.C."/>
            <person name="Han C."/>
            <person name="Tapia R."/>
            <person name="Land M."/>
            <person name="Hauser L."/>
            <person name="Kyrpides N."/>
            <person name="Ivanova N."/>
            <person name="Pagani I."/>
            <person name="Hemme C."/>
            <person name="Woyke T."/>
        </authorList>
    </citation>
    <scope>NUCLEOTIDE SEQUENCE [LARGE SCALE GENOMIC DNA]</scope>
    <source>
        <strain evidence="2 3">Rt8.B1</strain>
    </source>
</reference>
<dbReference type="Pfam" id="PF01609">
    <property type="entry name" value="DDE_Tnp_1"/>
    <property type="match status" value="1"/>
</dbReference>
<dbReference type="InterPro" id="IPR012337">
    <property type="entry name" value="RNaseH-like_sf"/>
</dbReference>
<dbReference type="AlphaFoldDB" id="G2MTG2"/>
<dbReference type="HOGENOM" id="CLU_022426_0_0_9"/>
<dbReference type="InterPro" id="IPR047654">
    <property type="entry name" value="IS1634_transpos"/>
</dbReference>
<dbReference type="InterPro" id="IPR002559">
    <property type="entry name" value="Transposase_11"/>
</dbReference>
<dbReference type="EMBL" id="CP002991">
    <property type="protein sequence ID" value="AEM79418.1"/>
    <property type="molecule type" value="Genomic_DNA"/>
</dbReference>
<accession>G2MTG2</accession>
<dbReference type="PANTHER" id="PTHR34614:SF2">
    <property type="entry name" value="TRANSPOSASE IS4-LIKE DOMAIN-CONTAINING PROTEIN"/>
    <property type="match status" value="1"/>
</dbReference>
<dbReference type="PANTHER" id="PTHR34614">
    <property type="match status" value="1"/>
</dbReference>
<keyword evidence="3" id="KW-1185">Reference proteome</keyword>
<evidence type="ECO:0000313" key="3">
    <source>
        <dbReference type="Proteomes" id="UP000008276"/>
    </source>
</evidence>
<name>G2MTG2_9THEO</name>
<dbReference type="NCBIfam" id="NF033559">
    <property type="entry name" value="transpos_IS1634"/>
    <property type="match status" value="1"/>
</dbReference>
<protein>
    <recommendedName>
        <fullName evidence="1">Transposase IS4-like domain-containing protein</fullName>
    </recommendedName>
</protein>
<gene>
    <name evidence="2" type="ORF">Thewi_2053</name>
</gene>
<evidence type="ECO:0000313" key="2">
    <source>
        <dbReference type="EMBL" id="AEM79418.1"/>
    </source>
</evidence>
<dbReference type="KEGG" id="twi:Thewi_2053"/>
<evidence type="ECO:0000259" key="1">
    <source>
        <dbReference type="Pfam" id="PF01609"/>
    </source>
</evidence>
<dbReference type="STRING" id="697303.Thewi_2053"/>
<dbReference type="eggNOG" id="COG5421">
    <property type="taxonomic scope" value="Bacteria"/>
</dbReference>
<organism evidence="2 3">
    <name type="scientific">Thermoanaerobacter wiegelii Rt8.B1</name>
    <dbReference type="NCBI Taxonomy" id="697303"/>
    <lineage>
        <taxon>Bacteria</taxon>
        <taxon>Bacillati</taxon>
        <taxon>Bacillota</taxon>
        <taxon>Clostridia</taxon>
        <taxon>Thermoanaerobacterales</taxon>
        <taxon>Thermoanaerobacteraceae</taxon>
        <taxon>Thermoanaerobacter</taxon>
    </lineage>
</organism>